<evidence type="ECO:0000313" key="2">
    <source>
        <dbReference type="Proteomes" id="UP000032180"/>
    </source>
</evidence>
<keyword evidence="2" id="KW-1185">Reference proteome</keyword>
<dbReference type="AlphaFoldDB" id="A0A0D9XS14"/>
<evidence type="ECO:0000313" key="1">
    <source>
        <dbReference type="EnsemblPlants" id="LPERR11G10660.1"/>
    </source>
</evidence>
<reference evidence="1 2" key="1">
    <citation type="submission" date="2012-08" db="EMBL/GenBank/DDBJ databases">
        <title>Oryza genome evolution.</title>
        <authorList>
            <person name="Wing R.A."/>
        </authorList>
    </citation>
    <scope>NUCLEOTIDE SEQUENCE</scope>
</reference>
<dbReference type="Proteomes" id="UP000032180">
    <property type="component" value="Chromosome 11"/>
</dbReference>
<reference evidence="1" key="3">
    <citation type="submission" date="2015-04" db="UniProtKB">
        <authorList>
            <consortium name="EnsemblPlants"/>
        </authorList>
    </citation>
    <scope>IDENTIFICATION</scope>
</reference>
<reference evidence="2" key="2">
    <citation type="submission" date="2013-12" db="EMBL/GenBank/DDBJ databases">
        <authorList>
            <person name="Yu Y."/>
            <person name="Lee S."/>
            <person name="de Baynast K."/>
            <person name="Wissotski M."/>
            <person name="Liu L."/>
            <person name="Talag J."/>
            <person name="Goicoechea J."/>
            <person name="Angelova A."/>
            <person name="Jetty R."/>
            <person name="Kudrna D."/>
            <person name="Golser W."/>
            <person name="Rivera L."/>
            <person name="Zhang J."/>
            <person name="Wing R."/>
        </authorList>
    </citation>
    <scope>NUCLEOTIDE SEQUENCE</scope>
</reference>
<name>A0A0D9XS14_9ORYZ</name>
<dbReference type="EnsemblPlants" id="LPERR11G10660.1">
    <property type="protein sequence ID" value="LPERR11G10660.1"/>
    <property type="gene ID" value="LPERR11G10660"/>
</dbReference>
<organism evidence="1 2">
    <name type="scientific">Leersia perrieri</name>
    <dbReference type="NCBI Taxonomy" id="77586"/>
    <lineage>
        <taxon>Eukaryota</taxon>
        <taxon>Viridiplantae</taxon>
        <taxon>Streptophyta</taxon>
        <taxon>Embryophyta</taxon>
        <taxon>Tracheophyta</taxon>
        <taxon>Spermatophyta</taxon>
        <taxon>Magnoliopsida</taxon>
        <taxon>Liliopsida</taxon>
        <taxon>Poales</taxon>
        <taxon>Poaceae</taxon>
        <taxon>BOP clade</taxon>
        <taxon>Oryzoideae</taxon>
        <taxon>Oryzeae</taxon>
        <taxon>Oryzinae</taxon>
        <taxon>Leersia</taxon>
    </lineage>
</organism>
<proteinExistence type="predicted"/>
<protein>
    <submittedName>
        <fullName evidence="1">Uncharacterized protein</fullName>
    </submittedName>
</protein>
<dbReference type="HOGENOM" id="CLU_2430250_0_0_1"/>
<dbReference type="Gramene" id="LPERR11G10660.1">
    <property type="protein sequence ID" value="LPERR11G10660.1"/>
    <property type="gene ID" value="LPERR11G10660"/>
</dbReference>
<accession>A0A0D9XS14</accession>
<sequence>MVAFSRALGLVRNAATASALAPEYARHPFGEMRSWSDLSRLGHDVTDTACRAPWKTQTPVLDRKKASVPVERYPAGFLSCHLPKGKAERGE</sequence>